<accession>A0A0V0HMS1</accession>
<reference evidence="1" key="1">
    <citation type="submission" date="2015-12" db="EMBL/GenBank/DDBJ databases">
        <title>Gene expression during late stages of embryo sac development: a critical building block for successful pollen-pistil interactions.</title>
        <authorList>
            <person name="Liu Y."/>
            <person name="Joly V."/>
            <person name="Sabar M."/>
            <person name="Matton D.P."/>
        </authorList>
    </citation>
    <scope>NUCLEOTIDE SEQUENCE</scope>
</reference>
<proteinExistence type="predicted"/>
<dbReference type="AlphaFoldDB" id="A0A0V0HMS1"/>
<protein>
    <submittedName>
        <fullName evidence="1">Putative ovule protein</fullName>
    </submittedName>
</protein>
<evidence type="ECO:0000313" key="1">
    <source>
        <dbReference type="EMBL" id="JAP21232.1"/>
    </source>
</evidence>
<dbReference type="EMBL" id="GEDG01017928">
    <property type="protein sequence ID" value="JAP21232.1"/>
    <property type="molecule type" value="Transcribed_RNA"/>
</dbReference>
<name>A0A0V0HMS1_SOLCH</name>
<sequence>MHNNPSGLGNSIQCNYTRTWHIKKFYYLRQKLYWKMKYTLRGGGLPSAGYLSYVVCELLHRSRGFTLCTPKG</sequence>
<organism evidence="1">
    <name type="scientific">Solanum chacoense</name>
    <name type="common">Chaco potato</name>
    <dbReference type="NCBI Taxonomy" id="4108"/>
    <lineage>
        <taxon>Eukaryota</taxon>
        <taxon>Viridiplantae</taxon>
        <taxon>Streptophyta</taxon>
        <taxon>Embryophyta</taxon>
        <taxon>Tracheophyta</taxon>
        <taxon>Spermatophyta</taxon>
        <taxon>Magnoliopsida</taxon>
        <taxon>eudicotyledons</taxon>
        <taxon>Gunneridae</taxon>
        <taxon>Pentapetalae</taxon>
        <taxon>asterids</taxon>
        <taxon>lamiids</taxon>
        <taxon>Solanales</taxon>
        <taxon>Solanaceae</taxon>
        <taxon>Solanoideae</taxon>
        <taxon>Solaneae</taxon>
        <taxon>Solanum</taxon>
    </lineage>
</organism>